<dbReference type="Proteomes" id="UP000000263">
    <property type="component" value="Chromosome"/>
</dbReference>
<dbReference type="InterPro" id="IPR036291">
    <property type="entry name" value="NAD(P)-bd_dom_sf"/>
</dbReference>
<evidence type="ECO:0000256" key="2">
    <source>
        <dbReference type="RuleBase" id="RU000363"/>
    </source>
</evidence>
<dbReference type="CDD" id="cd05327">
    <property type="entry name" value="retinol-DH_like_SDR_c_like"/>
    <property type="match status" value="1"/>
</dbReference>
<evidence type="ECO:0000256" key="1">
    <source>
        <dbReference type="ARBA" id="ARBA00023002"/>
    </source>
</evidence>
<evidence type="ECO:0000313" key="3">
    <source>
        <dbReference type="EMBL" id="ABU59727.1"/>
    </source>
</evidence>
<dbReference type="Gene3D" id="3.40.50.720">
    <property type="entry name" value="NAD(P)-binding Rossmann-like Domain"/>
    <property type="match status" value="1"/>
</dbReference>
<protein>
    <submittedName>
        <fullName evidence="3">Short-chain dehydrogenase/reductase SDR</fullName>
    </submittedName>
</protein>
<dbReference type="InterPro" id="IPR002347">
    <property type="entry name" value="SDR_fam"/>
</dbReference>
<comment type="similarity">
    <text evidence="2">Belongs to the short-chain dehydrogenases/reductases (SDR) family.</text>
</comment>
<dbReference type="RefSeq" id="WP_012122150.1">
    <property type="nucleotide sequence ID" value="NC_009767.1"/>
</dbReference>
<dbReference type="PANTHER" id="PTHR43157">
    <property type="entry name" value="PHOSPHATIDYLINOSITOL-GLYCAN BIOSYNTHESIS CLASS F PROTEIN-RELATED"/>
    <property type="match status" value="1"/>
</dbReference>
<dbReference type="STRING" id="383372.Rcas_3678"/>
<keyword evidence="1" id="KW-0560">Oxidoreductase</keyword>
<dbReference type="Pfam" id="PF00106">
    <property type="entry name" value="adh_short"/>
    <property type="match status" value="1"/>
</dbReference>
<sequence length="292" mass="31407">MAHTPVSLVTGATSGIGEVTARELARRGMHVVIVGRNRERTAATVARIKQATGVDVEPLIADLSSQAGVRSVAEAFAQRHTRLDVLVNNAGGFFASRQVSADGIEMTWALNHMSYFLLTNLLLDTLRASAPARVVNVSSDAHRNGRMRWDDLQFSRGYNGWAAYAQSKLANILFSNELARRLEGSGVTSNALHPGFVATRFAHNNGALWGGLMALMQRLWAISPEEGAQTSIYLATAPEVATVSGRYFVKSRATSPAPQAQDMDAAARLWEISERMLVNSAPVPQGGAHSPA</sequence>
<evidence type="ECO:0000313" key="4">
    <source>
        <dbReference type="Proteomes" id="UP000000263"/>
    </source>
</evidence>
<dbReference type="PRINTS" id="PR00080">
    <property type="entry name" value="SDRFAMILY"/>
</dbReference>
<dbReference type="eggNOG" id="COG1028">
    <property type="taxonomic scope" value="Bacteria"/>
</dbReference>
<dbReference type="SUPFAM" id="SSF51735">
    <property type="entry name" value="NAD(P)-binding Rossmann-fold domains"/>
    <property type="match status" value="1"/>
</dbReference>
<dbReference type="OrthoDB" id="9809821at2"/>
<name>A7NQ81_ROSCS</name>
<gene>
    <name evidence="3" type="ordered locus">Rcas_3678</name>
</gene>
<dbReference type="HOGENOM" id="CLU_010194_44_5_0"/>
<keyword evidence="4" id="KW-1185">Reference proteome</keyword>
<accession>A7NQ81</accession>
<dbReference type="EMBL" id="CP000804">
    <property type="protein sequence ID" value="ABU59727.1"/>
    <property type="molecule type" value="Genomic_DNA"/>
</dbReference>
<dbReference type="PRINTS" id="PR00081">
    <property type="entry name" value="GDHRDH"/>
</dbReference>
<dbReference type="KEGG" id="rca:Rcas_3678"/>
<dbReference type="PANTHER" id="PTHR43157:SF31">
    <property type="entry name" value="PHOSPHATIDYLINOSITOL-GLYCAN BIOSYNTHESIS CLASS F PROTEIN"/>
    <property type="match status" value="1"/>
</dbReference>
<dbReference type="GO" id="GO:0016491">
    <property type="term" value="F:oxidoreductase activity"/>
    <property type="evidence" value="ECO:0007669"/>
    <property type="project" value="UniProtKB-KW"/>
</dbReference>
<proteinExistence type="inferred from homology"/>
<organism evidence="3 4">
    <name type="scientific">Roseiflexus castenholzii (strain DSM 13941 / HLO8)</name>
    <dbReference type="NCBI Taxonomy" id="383372"/>
    <lineage>
        <taxon>Bacteria</taxon>
        <taxon>Bacillati</taxon>
        <taxon>Chloroflexota</taxon>
        <taxon>Chloroflexia</taxon>
        <taxon>Chloroflexales</taxon>
        <taxon>Roseiflexineae</taxon>
        <taxon>Roseiflexaceae</taxon>
        <taxon>Roseiflexus</taxon>
    </lineage>
</organism>
<reference evidence="3 4" key="1">
    <citation type="submission" date="2007-08" db="EMBL/GenBank/DDBJ databases">
        <title>Complete sequence of Roseiflexus castenholzii DSM 13941.</title>
        <authorList>
            <consortium name="US DOE Joint Genome Institute"/>
            <person name="Copeland A."/>
            <person name="Lucas S."/>
            <person name="Lapidus A."/>
            <person name="Barry K."/>
            <person name="Glavina del Rio T."/>
            <person name="Dalin E."/>
            <person name="Tice H."/>
            <person name="Pitluck S."/>
            <person name="Thompson L.S."/>
            <person name="Brettin T."/>
            <person name="Bruce D."/>
            <person name="Detter J.C."/>
            <person name="Han C."/>
            <person name="Tapia R."/>
            <person name="Schmutz J."/>
            <person name="Larimer F."/>
            <person name="Land M."/>
            <person name="Hauser L."/>
            <person name="Kyrpides N."/>
            <person name="Mikhailova N."/>
            <person name="Bryant D.A."/>
            <person name="Hanada S."/>
            <person name="Tsukatani Y."/>
            <person name="Richardson P."/>
        </authorList>
    </citation>
    <scope>NUCLEOTIDE SEQUENCE [LARGE SCALE GENOMIC DNA]</scope>
    <source>
        <strain evidence="4">DSM 13941 / HLO8</strain>
    </source>
</reference>
<dbReference type="AlphaFoldDB" id="A7NQ81"/>